<organism evidence="1">
    <name type="scientific">Arion vulgaris</name>
    <dbReference type="NCBI Taxonomy" id="1028688"/>
    <lineage>
        <taxon>Eukaryota</taxon>
        <taxon>Metazoa</taxon>
        <taxon>Spiralia</taxon>
        <taxon>Lophotrochozoa</taxon>
        <taxon>Mollusca</taxon>
        <taxon>Gastropoda</taxon>
        <taxon>Heterobranchia</taxon>
        <taxon>Euthyneura</taxon>
        <taxon>Panpulmonata</taxon>
        <taxon>Eupulmonata</taxon>
        <taxon>Stylommatophora</taxon>
        <taxon>Helicina</taxon>
        <taxon>Arionoidea</taxon>
        <taxon>Arionidae</taxon>
        <taxon>Arion</taxon>
    </lineage>
</organism>
<gene>
    <name evidence="1" type="primary">ORF124397</name>
</gene>
<evidence type="ECO:0000313" key="1">
    <source>
        <dbReference type="EMBL" id="CEK81116.1"/>
    </source>
</evidence>
<reference evidence="1" key="1">
    <citation type="submission" date="2014-12" db="EMBL/GenBank/DDBJ databases">
        <title>Insight into the proteome of Arion vulgaris.</title>
        <authorList>
            <person name="Aradska J."/>
            <person name="Bulat T."/>
            <person name="Smidak R."/>
            <person name="Sarate P."/>
            <person name="Gangsoo J."/>
            <person name="Sialana F."/>
            <person name="Bilban M."/>
            <person name="Lubec G."/>
        </authorList>
    </citation>
    <scope>NUCLEOTIDE SEQUENCE</scope>
    <source>
        <tissue evidence="1">Skin</tissue>
    </source>
</reference>
<name>A0A0B7AMA0_9EUPU</name>
<proteinExistence type="predicted"/>
<dbReference type="AlphaFoldDB" id="A0A0B7AMA0"/>
<protein>
    <submittedName>
        <fullName evidence="1">Uncharacterized protein</fullName>
    </submittedName>
</protein>
<dbReference type="EMBL" id="HACG01034251">
    <property type="protein sequence ID" value="CEK81116.1"/>
    <property type="molecule type" value="Transcribed_RNA"/>
</dbReference>
<sequence>MKTPTVVWRHVVLKSQQGRTYVLQDMLGGLIRDAIEGMKLLLSSKEQESKAHSTQSDDG</sequence>
<accession>A0A0B7AMA0</accession>